<organism evidence="2 3">
    <name type="scientific">Mytilus coruscus</name>
    <name type="common">Sea mussel</name>
    <dbReference type="NCBI Taxonomy" id="42192"/>
    <lineage>
        <taxon>Eukaryota</taxon>
        <taxon>Metazoa</taxon>
        <taxon>Spiralia</taxon>
        <taxon>Lophotrochozoa</taxon>
        <taxon>Mollusca</taxon>
        <taxon>Bivalvia</taxon>
        <taxon>Autobranchia</taxon>
        <taxon>Pteriomorphia</taxon>
        <taxon>Mytilida</taxon>
        <taxon>Mytiloidea</taxon>
        <taxon>Mytilidae</taxon>
        <taxon>Mytilinae</taxon>
        <taxon>Mytilus</taxon>
    </lineage>
</organism>
<feature type="compositionally biased region" description="Polar residues" evidence="1">
    <location>
        <begin position="29"/>
        <end position="38"/>
    </location>
</feature>
<protein>
    <submittedName>
        <fullName evidence="2">Uncharacterized protein</fullName>
    </submittedName>
</protein>
<gene>
    <name evidence="2" type="ORF">MCOR_4841</name>
</gene>
<keyword evidence="3" id="KW-1185">Reference proteome</keyword>
<feature type="compositionally biased region" description="Low complexity" evidence="1">
    <location>
        <begin position="18"/>
        <end position="28"/>
    </location>
</feature>
<dbReference type="Proteomes" id="UP000507470">
    <property type="component" value="Unassembled WGS sequence"/>
</dbReference>
<sequence length="209" mass="24500">MMIQSQKDPTYPLRWEAQNQKQQPQNDQRAYNQGQSQLHENDPRLPQPPAYQQTSYHDNNKKVINEIHDNKDNKETLDYITELNTQRQEENRGRTLIKDKQNEERDVKMTQVIYRLATPESSIGEEQNVVSKVTPWMIEDNQQGQKEHTISVETKTQNRDKATTIPEKEKESNGQILNNILSNQHAAEDKPSIQHFLDKTEKNHQSTNK</sequence>
<dbReference type="AlphaFoldDB" id="A0A6J8A8L8"/>
<evidence type="ECO:0000313" key="3">
    <source>
        <dbReference type="Proteomes" id="UP000507470"/>
    </source>
</evidence>
<dbReference type="EMBL" id="CACVKT020000843">
    <property type="protein sequence ID" value="CAC5363396.1"/>
    <property type="molecule type" value="Genomic_DNA"/>
</dbReference>
<proteinExistence type="predicted"/>
<evidence type="ECO:0000313" key="2">
    <source>
        <dbReference type="EMBL" id="CAC5363396.1"/>
    </source>
</evidence>
<name>A0A6J8A8L8_MYTCO</name>
<evidence type="ECO:0000256" key="1">
    <source>
        <dbReference type="SAM" id="MobiDB-lite"/>
    </source>
</evidence>
<feature type="compositionally biased region" description="Polar residues" evidence="1">
    <location>
        <begin position="173"/>
        <end position="185"/>
    </location>
</feature>
<feature type="region of interest" description="Disordered" evidence="1">
    <location>
        <begin position="1"/>
        <end position="57"/>
    </location>
</feature>
<accession>A0A6J8A8L8</accession>
<reference evidence="2 3" key="1">
    <citation type="submission" date="2020-06" db="EMBL/GenBank/DDBJ databases">
        <authorList>
            <person name="Li R."/>
            <person name="Bekaert M."/>
        </authorList>
    </citation>
    <scope>NUCLEOTIDE SEQUENCE [LARGE SCALE GENOMIC DNA]</scope>
    <source>
        <strain evidence="3">wild</strain>
    </source>
</reference>
<feature type="region of interest" description="Disordered" evidence="1">
    <location>
        <begin position="141"/>
        <end position="209"/>
    </location>
</feature>
<feature type="compositionally biased region" description="Basic and acidic residues" evidence="1">
    <location>
        <begin position="186"/>
        <end position="209"/>
    </location>
</feature>
<feature type="compositionally biased region" description="Basic and acidic residues" evidence="1">
    <location>
        <begin position="145"/>
        <end position="172"/>
    </location>
</feature>